<evidence type="ECO:0000256" key="5">
    <source>
        <dbReference type="SAM" id="MobiDB-lite"/>
    </source>
</evidence>
<dbReference type="EMBL" id="CAJNOJ010000131">
    <property type="protein sequence ID" value="CAF1171693.1"/>
    <property type="molecule type" value="Genomic_DNA"/>
</dbReference>
<keyword evidence="3" id="KW-0963">Cytoplasm</keyword>
<dbReference type="Proteomes" id="UP000663852">
    <property type="component" value="Unassembled WGS sequence"/>
</dbReference>
<organism evidence="6 7">
    <name type="scientific">Adineta ricciae</name>
    <name type="common">Rotifer</name>
    <dbReference type="NCBI Taxonomy" id="249248"/>
    <lineage>
        <taxon>Eukaryota</taxon>
        <taxon>Metazoa</taxon>
        <taxon>Spiralia</taxon>
        <taxon>Gnathifera</taxon>
        <taxon>Rotifera</taxon>
        <taxon>Eurotatoria</taxon>
        <taxon>Bdelloidea</taxon>
        <taxon>Adinetida</taxon>
        <taxon>Adinetidae</taxon>
        <taxon>Adineta</taxon>
    </lineage>
</organism>
<comment type="caution">
    <text evidence="6">The sequence shown here is derived from an EMBL/GenBank/DDBJ whole genome shotgun (WGS) entry which is preliminary data.</text>
</comment>
<gene>
    <name evidence="6" type="ORF">EDS130_LOCUS23724</name>
</gene>
<keyword evidence="4" id="KW-0597">Phosphoprotein</keyword>
<evidence type="ECO:0000256" key="4">
    <source>
        <dbReference type="ARBA" id="ARBA00022553"/>
    </source>
</evidence>
<comment type="similarity">
    <text evidence="2">Belongs to the MLF family.</text>
</comment>
<evidence type="ECO:0000256" key="1">
    <source>
        <dbReference type="ARBA" id="ARBA00004496"/>
    </source>
</evidence>
<proteinExistence type="inferred from homology"/>
<dbReference type="Pfam" id="PF10248">
    <property type="entry name" value="Mlf1IP"/>
    <property type="match status" value="1"/>
</dbReference>
<dbReference type="PANTHER" id="PTHR13105">
    <property type="entry name" value="MYELOID LEUKEMIA FACTOR"/>
    <property type="match status" value="1"/>
</dbReference>
<comment type="subcellular location">
    <subcellularLocation>
        <location evidence="1">Cytoplasm</location>
    </subcellularLocation>
</comment>
<evidence type="ECO:0008006" key="8">
    <source>
        <dbReference type="Google" id="ProtNLM"/>
    </source>
</evidence>
<accession>A0A814UA89</accession>
<evidence type="ECO:0000256" key="2">
    <source>
        <dbReference type="ARBA" id="ARBA00008332"/>
    </source>
</evidence>
<protein>
    <recommendedName>
        <fullName evidence="8">Myeloid leukemia factor</fullName>
    </recommendedName>
</protein>
<evidence type="ECO:0000313" key="6">
    <source>
        <dbReference type="EMBL" id="CAF1171693.1"/>
    </source>
</evidence>
<dbReference type="GO" id="GO:0005737">
    <property type="term" value="C:cytoplasm"/>
    <property type="evidence" value="ECO:0007669"/>
    <property type="project" value="UniProtKB-SubCell"/>
</dbReference>
<evidence type="ECO:0000256" key="3">
    <source>
        <dbReference type="ARBA" id="ARBA00022490"/>
    </source>
</evidence>
<feature type="region of interest" description="Disordered" evidence="5">
    <location>
        <begin position="259"/>
        <end position="288"/>
    </location>
</feature>
<name>A0A814UA89_ADIRI</name>
<dbReference type="AlphaFoldDB" id="A0A814UA89"/>
<sequence>MFGFPTDLFGIPNSNTNRRTNSNALVPHAQTLFGNSFMIPSPFTGMNHFMGDFGMNSSPFAMMDRLMSDSNAPVHSFTSTTVMSFNGADGRPKVYQETTSRNRGPNGLEETRQAVRDSERGINRVQIGHRIGDRKHVIEREMNVGTGQISENVELENLDEDETDNFKKEWRQKSAQAGFFRHSHHPYHSNVAHQITSHRLHQPPVSSQLAIEHGASARPHIRQTQRPSKQYRAPLHQSDTIDLTEDTPVEDDIQEIHPSQIKRKASATFSSSSSVDMNNHHKHRQTRF</sequence>
<evidence type="ECO:0000313" key="7">
    <source>
        <dbReference type="Proteomes" id="UP000663852"/>
    </source>
</evidence>
<feature type="region of interest" description="Disordered" evidence="5">
    <location>
        <begin position="216"/>
        <end position="247"/>
    </location>
</feature>
<dbReference type="InterPro" id="IPR019376">
    <property type="entry name" value="Myeloid_leukemia_factor"/>
</dbReference>
<reference evidence="6" key="1">
    <citation type="submission" date="2021-02" db="EMBL/GenBank/DDBJ databases">
        <authorList>
            <person name="Nowell W R."/>
        </authorList>
    </citation>
    <scope>NUCLEOTIDE SEQUENCE</scope>
</reference>
<dbReference type="OrthoDB" id="8707547at2759"/>